<dbReference type="Gene3D" id="3.90.180.10">
    <property type="entry name" value="Medium-chain alcohol dehydrogenases, catalytic domain"/>
    <property type="match status" value="1"/>
</dbReference>
<feature type="domain" description="Enoyl reductase (ER)" evidence="1">
    <location>
        <begin position="18"/>
        <end position="329"/>
    </location>
</feature>
<gene>
    <name evidence="2" type="ORF">METZ01_LOCUS23177</name>
</gene>
<evidence type="ECO:0000313" key="2">
    <source>
        <dbReference type="EMBL" id="SUZ70323.1"/>
    </source>
</evidence>
<dbReference type="InterPro" id="IPR051397">
    <property type="entry name" value="Zn-ADH-like_protein"/>
</dbReference>
<dbReference type="PANTHER" id="PTHR43677">
    <property type="entry name" value="SHORT-CHAIN DEHYDROGENASE/REDUCTASE"/>
    <property type="match status" value="1"/>
</dbReference>
<dbReference type="InterPro" id="IPR020843">
    <property type="entry name" value="ER"/>
</dbReference>
<dbReference type="PANTHER" id="PTHR43677:SF1">
    <property type="entry name" value="ACRYLYL-COA REDUCTASE ACUI-RELATED"/>
    <property type="match status" value="1"/>
</dbReference>
<reference evidence="2" key="1">
    <citation type="submission" date="2018-05" db="EMBL/GenBank/DDBJ databases">
        <authorList>
            <person name="Lanie J.A."/>
            <person name="Ng W.-L."/>
            <person name="Kazmierczak K.M."/>
            <person name="Andrzejewski T.M."/>
            <person name="Davidsen T.M."/>
            <person name="Wayne K.J."/>
            <person name="Tettelin H."/>
            <person name="Glass J.I."/>
            <person name="Rusch D."/>
            <person name="Podicherti R."/>
            <person name="Tsui H.-C.T."/>
            <person name="Winkler M.E."/>
        </authorList>
    </citation>
    <scope>NUCLEOTIDE SEQUENCE</scope>
</reference>
<dbReference type="Pfam" id="PF00107">
    <property type="entry name" value="ADH_zinc_N"/>
    <property type="match status" value="1"/>
</dbReference>
<dbReference type="SUPFAM" id="SSF50129">
    <property type="entry name" value="GroES-like"/>
    <property type="match status" value="1"/>
</dbReference>
<accession>A0A381PY36</accession>
<dbReference type="Pfam" id="PF08240">
    <property type="entry name" value="ADH_N"/>
    <property type="match status" value="1"/>
</dbReference>
<organism evidence="2">
    <name type="scientific">marine metagenome</name>
    <dbReference type="NCBI Taxonomy" id="408172"/>
    <lineage>
        <taxon>unclassified sequences</taxon>
        <taxon>metagenomes</taxon>
        <taxon>ecological metagenomes</taxon>
    </lineage>
</organism>
<name>A0A381PY36_9ZZZZ</name>
<dbReference type="InterPro" id="IPR014188">
    <property type="entry name" value="Acrylyl-CoA_reductase_AcuI"/>
</dbReference>
<proteinExistence type="predicted"/>
<protein>
    <recommendedName>
        <fullName evidence="1">Enoyl reductase (ER) domain-containing protein</fullName>
    </recommendedName>
</protein>
<dbReference type="InterPro" id="IPR011032">
    <property type="entry name" value="GroES-like_sf"/>
</dbReference>
<dbReference type="InterPro" id="IPR013154">
    <property type="entry name" value="ADH-like_N"/>
</dbReference>
<dbReference type="AlphaFoldDB" id="A0A381PY36"/>
<dbReference type="CDD" id="cd05280">
    <property type="entry name" value="MDR_yhdh_yhfp"/>
    <property type="match status" value="1"/>
</dbReference>
<dbReference type="InterPro" id="IPR036291">
    <property type="entry name" value="NAD(P)-bd_dom_sf"/>
</dbReference>
<sequence length="331" mass="34859">MTSNFRALEVSESEGKFGLSIVEKKVDDLPEGDLLVKVSYSSLNYKDAMSATGMPGVTRNYPHIPGIDAVGTVVNSEVSDFKEGDNVIVTGYDLGMNTSGGFGEYIRVPATWAIHLPKGLSEKQSMSLGTAGLTAGLSVHALDSFRKWGGFKETKSIVTGSTGGVGSVSVMLLSKLGSEVTAVTGKDDQTDFLSSLGASNILSREELTEIARKPIGKSLWDVGIDVVSGEALSLLLTSLSPGGAVACSGLVGGPSFESSIFPFILRGNALIGIDSVEIALETKEHIWEHFSGDWSLDGLEAITKEVSLDNLEAEITSILNGNQVGRVLVKI</sequence>
<dbReference type="Gene3D" id="3.40.50.720">
    <property type="entry name" value="NAD(P)-binding Rossmann-like Domain"/>
    <property type="match status" value="1"/>
</dbReference>
<dbReference type="GO" id="GO:0043957">
    <property type="term" value="F:acryloyl-CoA reductase (NADPH) activity"/>
    <property type="evidence" value="ECO:0007669"/>
    <property type="project" value="TreeGrafter"/>
</dbReference>
<dbReference type="NCBIfam" id="TIGR02823">
    <property type="entry name" value="oxido_YhdH"/>
    <property type="match status" value="1"/>
</dbReference>
<dbReference type="EMBL" id="UINC01001087">
    <property type="protein sequence ID" value="SUZ70323.1"/>
    <property type="molecule type" value="Genomic_DNA"/>
</dbReference>
<dbReference type="SUPFAM" id="SSF51735">
    <property type="entry name" value="NAD(P)-binding Rossmann-fold domains"/>
    <property type="match status" value="1"/>
</dbReference>
<evidence type="ECO:0000259" key="1">
    <source>
        <dbReference type="SMART" id="SM00829"/>
    </source>
</evidence>
<dbReference type="InterPro" id="IPR013149">
    <property type="entry name" value="ADH-like_C"/>
</dbReference>
<dbReference type="SMART" id="SM00829">
    <property type="entry name" value="PKS_ER"/>
    <property type="match status" value="1"/>
</dbReference>